<dbReference type="EMBL" id="PNIX01000170">
    <property type="protein sequence ID" value="PMP82828.1"/>
    <property type="molecule type" value="Genomic_DNA"/>
</dbReference>
<evidence type="ECO:0000313" key="3">
    <source>
        <dbReference type="Proteomes" id="UP000236910"/>
    </source>
</evidence>
<dbReference type="InterPro" id="IPR007842">
    <property type="entry name" value="HEPN_dom"/>
</dbReference>
<protein>
    <submittedName>
        <fullName evidence="2">DNA-binding protein</fullName>
    </submittedName>
</protein>
<organism evidence="2 3">
    <name type="scientific">Caldisericum exile</name>
    <dbReference type="NCBI Taxonomy" id="693075"/>
    <lineage>
        <taxon>Bacteria</taxon>
        <taxon>Pseudomonadati</taxon>
        <taxon>Caldisericota/Cryosericota group</taxon>
        <taxon>Caldisericota</taxon>
        <taxon>Caldisericia</taxon>
        <taxon>Caldisericales</taxon>
        <taxon>Caldisericaceae</taxon>
        <taxon>Caldisericum</taxon>
    </lineage>
</organism>
<sequence>MNELEEKKRKIILRWLQKEESDLKVAKHKLELPEPPTDAICFHCQQAVEKYLKAFLTFKDVRVKKIHDLEVLLNTCLEKDKEFEIIDRDKISSLSHYAVEIGYPDEFYIPSVEEAEDSFQIALKMKDFIFKKLGIKEDEVK</sequence>
<dbReference type="Proteomes" id="UP000236910">
    <property type="component" value="Unassembled WGS sequence"/>
</dbReference>
<feature type="domain" description="HEPN" evidence="1">
    <location>
        <begin position="18"/>
        <end position="125"/>
    </location>
</feature>
<dbReference type="PROSITE" id="PS50910">
    <property type="entry name" value="HEPN"/>
    <property type="match status" value="1"/>
</dbReference>
<reference evidence="2 3" key="1">
    <citation type="submission" date="2018-01" db="EMBL/GenBank/DDBJ databases">
        <title>Metagenomic assembled genomes from two thermal pools in the Uzon Caldera, Kamchatka, Russia.</title>
        <authorList>
            <person name="Wilkins L."/>
            <person name="Ettinger C."/>
        </authorList>
    </citation>
    <scope>NUCLEOTIDE SEQUENCE [LARGE SCALE GENOMIC DNA]</scope>
    <source>
        <strain evidence="2">ARK-10</strain>
    </source>
</reference>
<dbReference type="SMART" id="SM00748">
    <property type="entry name" value="HEPN"/>
    <property type="match status" value="1"/>
</dbReference>
<dbReference type="Gene3D" id="1.20.120.330">
    <property type="entry name" value="Nucleotidyltransferases domain 2"/>
    <property type="match status" value="1"/>
</dbReference>
<dbReference type="Pfam" id="PF05168">
    <property type="entry name" value="HEPN"/>
    <property type="match status" value="1"/>
</dbReference>
<dbReference type="AlphaFoldDB" id="A0A2J6X740"/>
<gene>
    <name evidence="2" type="ORF">C0175_02920</name>
</gene>
<accession>A0A2J6X740</accession>
<dbReference type="SUPFAM" id="SSF81593">
    <property type="entry name" value="Nucleotidyltransferase substrate binding subunit/domain"/>
    <property type="match status" value="1"/>
</dbReference>
<evidence type="ECO:0000313" key="2">
    <source>
        <dbReference type="EMBL" id="PMP82828.1"/>
    </source>
</evidence>
<proteinExistence type="predicted"/>
<keyword evidence="2" id="KW-0238">DNA-binding</keyword>
<name>A0A2J6X740_9BACT</name>
<evidence type="ECO:0000259" key="1">
    <source>
        <dbReference type="PROSITE" id="PS50910"/>
    </source>
</evidence>
<comment type="caution">
    <text evidence="2">The sequence shown here is derived from an EMBL/GenBank/DDBJ whole genome shotgun (WGS) entry which is preliminary data.</text>
</comment>
<dbReference type="GO" id="GO:0003677">
    <property type="term" value="F:DNA binding"/>
    <property type="evidence" value="ECO:0007669"/>
    <property type="project" value="UniProtKB-KW"/>
</dbReference>